<dbReference type="PANTHER" id="PTHR12170:SF3">
    <property type="entry name" value="GH10162P"/>
    <property type="match status" value="1"/>
</dbReference>
<dbReference type="Pfam" id="PF13445">
    <property type="entry name" value="zf-RING_UBOX"/>
    <property type="match status" value="1"/>
</dbReference>
<evidence type="ECO:0000256" key="8">
    <source>
        <dbReference type="ARBA" id="ARBA00080744"/>
    </source>
</evidence>
<reference evidence="14 16" key="1">
    <citation type="submission" date="2017-11" db="EMBL/GenBank/DDBJ databases">
        <title>The genome of Rhizophagus clarus HR1 reveals common genetic basis of auxotrophy among arbuscular mycorrhizal fungi.</title>
        <authorList>
            <person name="Kobayashi Y."/>
        </authorList>
    </citation>
    <scope>NUCLEOTIDE SEQUENCE [LARGE SCALE GENOMIC DNA]</scope>
    <source>
        <strain evidence="14 16">HR1</strain>
    </source>
</reference>
<dbReference type="Gene3D" id="3.30.40.10">
    <property type="entry name" value="Zinc/RING finger domain, C3HC4 (zinc finger)"/>
    <property type="match status" value="1"/>
</dbReference>
<dbReference type="EMBL" id="BEXD01001802">
    <property type="protein sequence ID" value="GBB95818.1"/>
    <property type="molecule type" value="Genomic_DNA"/>
</dbReference>
<evidence type="ECO:0000259" key="12">
    <source>
        <dbReference type="PROSITE" id="PS50897"/>
    </source>
</evidence>
<dbReference type="STRING" id="94130.A0A2Z6RV07"/>
<dbReference type="GO" id="GO:0005634">
    <property type="term" value="C:nucleus"/>
    <property type="evidence" value="ECO:0007669"/>
    <property type="project" value="TreeGrafter"/>
</dbReference>
<dbReference type="FunFam" id="3.30.40.10:FF:000143">
    <property type="entry name" value="Regulator of gluconeogenesis Rmd5"/>
    <property type="match status" value="1"/>
</dbReference>
<keyword evidence="16" id="KW-1185">Reference proteome</keyword>
<comment type="subcellular location">
    <subcellularLocation>
        <location evidence="1">Cytoplasm</location>
    </subcellularLocation>
</comment>
<evidence type="ECO:0000256" key="4">
    <source>
        <dbReference type="ARBA" id="ARBA00022771"/>
    </source>
</evidence>
<dbReference type="GO" id="GO:0061630">
    <property type="term" value="F:ubiquitin protein ligase activity"/>
    <property type="evidence" value="ECO:0007669"/>
    <property type="project" value="InterPro"/>
</dbReference>
<evidence type="ECO:0000256" key="7">
    <source>
        <dbReference type="ARBA" id="ARBA00075398"/>
    </source>
</evidence>
<evidence type="ECO:0000256" key="1">
    <source>
        <dbReference type="ARBA" id="ARBA00004496"/>
    </source>
</evidence>
<dbReference type="OrthoDB" id="1933281at2759"/>
<dbReference type="AlphaFoldDB" id="A0A2Z6RV07"/>
<dbReference type="InterPro" id="IPR044063">
    <property type="entry name" value="ZF_RING_GID"/>
</dbReference>
<organism evidence="14 16">
    <name type="scientific">Rhizophagus clarus</name>
    <dbReference type="NCBI Taxonomy" id="94130"/>
    <lineage>
        <taxon>Eukaryota</taxon>
        <taxon>Fungi</taxon>
        <taxon>Fungi incertae sedis</taxon>
        <taxon>Mucoromycota</taxon>
        <taxon>Glomeromycotina</taxon>
        <taxon>Glomeromycetes</taxon>
        <taxon>Glomerales</taxon>
        <taxon>Glomeraceae</taxon>
        <taxon>Rhizophagus</taxon>
    </lineage>
</organism>
<evidence type="ECO:0000313" key="15">
    <source>
        <dbReference type="EMBL" id="GES73090.1"/>
    </source>
</evidence>
<dbReference type="GO" id="GO:0008270">
    <property type="term" value="F:zinc ion binding"/>
    <property type="evidence" value="ECO:0007669"/>
    <property type="project" value="UniProtKB-KW"/>
</dbReference>
<dbReference type="EMBL" id="BLAL01000005">
    <property type="protein sequence ID" value="GES73090.1"/>
    <property type="molecule type" value="Genomic_DNA"/>
</dbReference>
<feature type="domain" description="RING-Gid-type" evidence="13">
    <location>
        <begin position="321"/>
        <end position="363"/>
    </location>
</feature>
<dbReference type="InterPro" id="IPR024964">
    <property type="entry name" value="CTLH/CRA"/>
</dbReference>
<dbReference type="PROSITE" id="PS51867">
    <property type="entry name" value="ZF_RING_GID"/>
    <property type="match status" value="1"/>
</dbReference>
<dbReference type="GO" id="GO:0043161">
    <property type="term" value="P:proteasome-mediated ubiquitin-dependent protein catabolic process"/>
    <property type="evidence" value="ECO:0007669"/>
    <property type="project" value="InterPro"/>
</dbReference>
<sequence length="377" mass="43906">MDSISKEFSKVEKKQQEVADSTIDNIDKIINEIQEAQNRLETDPMSVSAILKELELKFKELTTKTLESHKELQKVIIRYEKIVDKKWKNDITIASNPEVFANKEKVLNTTVALHFIREGRFELANTFIREAQLDIPNSIQTQFHEMYQILGDIKLEKLELAIEWARSKSKELEKRGSTLEFELHRQRYVQLLIDNNREEALVYAKKKFPLFHSRHIFDIKRLMCALAFSTRLSTSPYKDLLSPDLWIELQNKFMRDFCNLLGMSSESPLYISVTVGATALPTILKMATIMKEKKNEWSQQDELPVEVPLPDYMRYHSIFACPVSKEQSTEKNPPMMLPCGHVICHESLNKLSRGNSRFKCPYCPHESIANQALRIYF</sequence>
<dbReference type="GO" id="GO:0005737">
    <property type="term" value="C:cytoplasm"/>
    <property type="evidence" value="ECO:0007669"/>
    <property type="project" value="UniProtKB-SubCell"/>
</dbReference>
<keyword evidence="3" id="KW-0479">Metal-binding</keyword>
<dbReference type="PANTHER" id="PTHR12170">
    <property type="entry name" value="MACROPHAGE ERYTHROBLAST ATTACHER-RELATED"/>
    <property type="match status" value="1"/>
</dbReference>
<feature type="domain" description="RING-type" evidence="11">
    <location>
        <begin position="321"/>
        <end position="363"/>
    </location>
</feature>
<keyword evidence="5" id="KW-0862">Zinc</keyword>
<keyword evidence="2" id="KW-0963">Cytoplasm</keyword>
<keyword evidence="4 9" id="KW-0863">Zinc-finger</keyword>
<dbReference type="Proteomes" id="UP000615446">
    <property type="component" value="Unassembled WGS sequence"/>
</dbReference>
<dbReference type="PROSITE" id="PS50897">
    <property type="entry name" value="CTLH"/>
    <property type="match status" value="1"/>
</dbReference>
<protein>
    <recommendedName>
        <fullName evidence="8">GID complex catalytic subunit 2</fullName>
    </recommendedName>
    <alternativeName>
        <fullName evidence="7">Glucose-induced degradation protein 2</fullName>
    </alternativeName>
</protein>
<dbReference type="GO" id="GO:0034657">
    <property type="term" value="C:GID complex"/>
    <property type="evidence" value="ECO:0007669"/>
    <property type="project" value="TreeGrafter"/>
</dbReference>
<dbReference type="PROSITE" id="PS50089">
    <property type="entry name" value="ZF_RING_2"/>
    <property type="match status" value="1"/>
</dbReference>
<dbReference type="InterPro" id="IPR013144">
    <property type="entry name" value="CRA_dom"/>
</dbReference>
<evidence type="ECO:0000256" key="10">
    <source>
        <dbReference type="PROSITE-ProRule" id="PRU01215"/>
    </source>
</evidence>
<comment type="caution">
    <text evidence="14">The sequence shown here is derived from an EMBL/GenBank/DDBJ whole genome shotgun (WGS) entry which is preliminary data.</text>
</comment>
<gene>
    <name evidence="15" type="ORF">RCL2_000062900</name>
    <name evidence="14" type="ORF">RclHR1_02620009</name>
</gene>
<evidence type="ECO:0000313" key="16">
    <source>
        <dbReference type="Proteomes" id="UP000247702"/>
    </source>
</evidence>
<evidence type="ECO:0000256" key="5">
    <source>
        <dbReference type="ARBA" id="ARBA00022833"/>
    </source>
</evidence>
<evidence type="ECO:0000256" key="2">
    <source>
        <dbReference type="ARBA" id="ARBA00022490"/>
    </source>
</evidence>
<dbReference type="SMART" id="SM00184">
    <property type="entry name" value="RING"/>
    <property type="match status" value="1"/>
</dbReference>
<reference evidence="15" key="2">
    <citation type="submission" date="2019-10" db="EMBL/GenBank/DDBJ databases">
        <title>Conservation and host-specific expression of non-tandemly repeated heterogenous ribosome RNA gene in arbuscular mycorrhizal fungi.</title>
        <authorList>
            <person name="Maeda T."/>
            <person name="Kobayashi Y."/>
            <person name="Nakagawa T."/>
            <person name="Ezawa T."/>
            <person name="Yamaguchi K."/>
            <person name="Bino T."/>
            <person name="Nishimoto Y."/>
            <person name="Shigenobu S."/>
            <person name="Kawaguchi M."/>
        </authorList>
    </citation>
    <scope>NUCLEOTIDE SEQUENCE</scope>
    <source>
        <strain evidence="15">HR1</strain>
    </source>
</reference>
<dbReference type="CDD" id="cd16652">
    <property type="entry name" value="dRING_Rmd5p-like"/>
    <property type="match status" value="1"/>
</dbReference>
<evidence type="ECO:0000256" key="9">
    <source>
        <dbReference type="PROSITE-ProRule" id="PRU00175"/>
    </source>
</evidence>
<dbReference type="InterPro" id="IPR027370">
    <property type="entry name" value="Znf-RING_euk"/>
</dbReference>
<evidence type="ECO:0000259" key="13">
    <source>
        <dbReference type="PROSITE" id="PS51867"/>
    </source>
</evidence>
<dbReference type="InterPro" id="IPR006595">
    <property type="entry name" value="CTLH_C"/>
</dbReference>
<proteinExistence type="inferred from homology"/>
<evidence type="ECO:0000256" key="6">
    <source>
        <dbReference type="ARBA" id="ARBA00061136"/>
    </source>
</evidence>
<feature type="domain" description="CTLH" evidence="12">
    <location>
        <begin position="142"/>
        <end position="199"/>
    </location>
</feature>
<dbReference type="InterPro" id="IPR045098">
    <property type="entry name" value="Fyv10_fam"/>
</dbReference>
<dbReference type="Pfam" id="PF10607">
    <property type="entry name" value="CTLH"/>
    <property type="match status" value="1"/>
</dbReference>
<dbReference type="Proteomes" id="UP000247702">
    <property type="component" value="Unassembled WGS sequence"/>
</dbReference>
<dbReference type="SUPFAM" id="SSF57850">
    <property type="entry name" value="RING/U-box"/>
    <property type="match status" value="1"/>
</dbReference>
<dbReference type="InterPro" id="IPR037683">
    <property type="entry name" value="Rmd5_dRing"/>
</dbReference>
<name>A0A2Z6RV07_9GLOM</name>
<comment type="similarity">
    <text evidence="6">Belongs to the RMD5/GID2 family.</text>
</comment>
<evidence type="ECO:0000256" key="3">
    <source>
        <dbReference type="ARBA" id="ARBA00022723"/>
    </source>
</evidence>
<accession>A0A2Z6RV07</accession>
<dbReference type="InterPro" id="IPR001841">
    <property type="entry name" value="Znf_RING"/>
</dbReference>
<dbReference type="SMART" id="SM00757">
    <property type="entry name" value="CRA"/>
    <property type="match status" value="1"/>
</dbReference>
<evidence type="ECO:0000313" key="14">
    <source>
        <dbReference type="EMBL" id="GBB95818.1"/>
    </source>
</evidence>
<dbReference type="SMART" id="SM00668">
    <property type="entry name" value="CTLH"/>
    <property type="match status" value="1"/>
</dbReference>
<dbReference type="InterPro" id="IPR013083">
    <property type="entry name" value="Znf_RING/FYVE/PHD"/>
</dbReference>
<feature type="zinc finger region" description="RING-Gid-type" evidence="10">
    <location>
        <begin position="321"/>
        <end position="363"/>
    </location>
</feature>
<evidence type="ECO:0000259" key="11">
    <source>
        <dbReference type="PROSITE" id="PS50089"/>
    </source>
</evidence>